<protein>
    <submittedName>
        <fullName evidence="2">Uncharacterized protein</fullName>
    </submittedName>
</protein>
<reference evidence="2 3" key="2">
    <citation type="submission" date="2016-05" db="EMBL/GenBank/DDBJ databases">
        <title>Lineage-specific infection strategies underlie the spectrum of fungal disease in amphibians.</title>
        <authorList>
            <person name="Cuomo C.A."/>
            <person name="Farrer R.A."/>
            <person name="James T."/>
            <person name="Longcore J."/>
            <person name="Birren B."/>
        </authorList>
    </citation>
    <scope>NUCLEOTIDE SEQUENCE [LARGE SCALE GENOMIC DNA]</scope>
    <source>
        <strain evidence="2 3">JEL423</strain>
    </source>
</reference>
<name>A0A177WP84_BATDL</name>
<feature type="region of interest" description="Disordered" evidence="1">
    <location>
        <begin position="150"/>
        <end position="186"/>
    </location>
</feature>
<evidence type="ECO:0000313" key="2">
    <source>
        <dbReference type="EMBL" id="OAJ41250.1"/>
    </source>
</evidence>
<evidence type="ECO:0000313" key="3">
    <source>
        <dbReference type="Proteomes" id="UP000077115"/>
    </source>
</evidence>
<dbReference type="Proteomes" id="UP000077115">
    <property type="component" value="Unassembled WGS sequence"/>
</dbReference>
<organism evidence="2 3">
    <name type="scientific">Batrachochytrium dendrobatidis (strain JEL423)</name>
    <dbReference type="NCBI Taxonomy" id="403673"/>
    <lineage>
        <taxon>Eukaryota</taxon>
        <taxon>Fungi</taxon>
        <taxon>Fungi incertae sedis</taxon>
        <taxon>Chytridiomycota</taxon>
        <taxon>Chytridiomycota incertae sedis</taxon>
        <taxon>Chytridiomycetes</taxon>
        <taxon>Rhizophydiales</taxon>
        <taxon>Rhizophydiales incertae sedis</taxon>
        <taxon>Batrachochytrium</taxon>
    </lineage>
</organism>
<accession>A0A177WP84</accession>
<dbReference type="EMBL" id="DS022305">
    <property type="protein sequence ID" value="OAJ41250.1"/>
    <property type="molecule type" value="Genomic_DNA"/>
</dbReference>
<evidence type="ECO:0000256" key="1">
    <source>
        <dbReference type="SAM" id="MobiDB-lite"/>
    </source>
</evidence>
<feature type="compositionally biased region" description="Polar residues" evidence="1">
    <location>
        <begin position="471"/>
        <end position="485"/>
    </location>
</feature>
<feature type="region of interest" description="Disordered" evidence="1">
    <location>
        <begin position="18"/>
        <end position="40"/>
    </location>
</feature>
<feature type="region of interest" description="Disordered" evidence="1">
    <location>
        <begin position="295"/>
        <end position="385"/>
    </location>
</feature>
<proteinExistence type="predicted"/>
<gene>
    <name evidence="2" type="ORF">BDEG_24882</name>
</gene>
<dbReference type="AlphaFoldDB" id="A0A177WP84"/>
<feature type="compositionally biased region" description="Polar residues" evidence="1">
    <location>
        <begin position="306"/>
        <end position="360"/>
    </location>
</feature>
<feature type="compositionally biased region" description="Polar residues" evidence="1">
    <location>
        <begin position="167"/>
        <end position="186"/>
    </location>
</feature>
<sequence>MTAAVTIECIASPIPNTLRNRTSHSLPNQSTRSATGSFTETTTRISDRLARAQQLAAQEVAVLKASTQSVLLRAIISDKIQKASSKSASSPFVQSHQLSTFACSPSLSKSTESVRVSDKEDVVATDSKNPVSYGISKQFQPSAWAISTPTARSATPVRVSSPRKSPAHQSTPHSPKIKLQNTSISPSNAPLFTKKKAVYLKNASQPNESSVRFTQSLSNPLLTKKQPAHTKPTKKEFRLPVSQSAPMVTRSGLRIKTGKASIDEMSHMRRDMDIRLINTYNKYIKALDTQTVAASARSHHSKSNRNLKLASTVSQTTNSQSLINNKHAHTTASSQKSKVIPTTNVSKLPRKVSSNSSENRMGSAKSKSDHMSPKHKLSAHPIAHSPDVNTTSTLLHSLEPLAKKNIPFDMDRLLELIPEALMVRMTALVASKIDPLLESAQQKLNSSADKLEMQVQDAMKTTRAQSPKPIVSNSASSPQPPVLQNQTDVIGSTKEFSSVDAQLDHSSKSDALFSQTRYTEGDVIHVASTPPFLPEPALQPPPIQTSLHSTSNHTLETTVSNTKSPQSAFPVPFSNQNIAPNDLENLVETCQIYTSESKTKISTDFEAIVIEKPSAYEMAKRHILKDMALASKNKEQDDTIDQSLQTLVLPQSVVTRIELGRARRMRHLAAHMECAVISLVETGRSVKGSWDSIERITTECVDEVFESVCNDIQEFVNLYIDMIAADEFDNPPLDSPGIQVI</sequence>
<reference evidence="2 3" key="1">
    <citation type="submission" date="2006-10" db="EMBL/GenBank/DDBJ databases">
        <title>The Genome Sequence of Batrachochytrium dendrobatidis JEL423.</title>
        <authorList>
            <consortium name="The Broad Institute Genome Sequencing Platform"/>
            <person name="Birren B."/>
            <person name="Lander E."/>
            <person name="Galagan J."/>
            <person name="Cuomo C."/>
            <person name="Devon K."/>
            <person name="Jaffe D."/>
            <person name="Butler J."/>
            <person name="Alvarez P."/>
            <person name="Gnerre S."/>
            <person name="Grabherr M."/>
            <person name="Kleber M."/>
            <person name="Mauceli E."/>
            <person name="Brockman W."/>
            <person name="Young S."/>
            <person name="LaButti K."/>
            <person name="Sykes S."/>
            <person name="DeCaprio D."/>
            <person name="Crawford M."/>
            <person name="Koehrsen M."/>
            <person name="Engels R."/>
            <person name="Montgomery P."/>
            <person name="Pearson M."/>
            <person name="Howarth C."/>
            <person name="Larson L."/>
            <person name="White J."/>
            <person name="O'Leary S."/>
            <person name="Kodira C."/>
            <person name="Zeng Q."/>
            <person name="Yandava C."/>
            <person name="Alvarado L."/>
            <person name="Longcore J."/>
            <person name="James T."/>
        </authorList>
    </citation>
    <scope>NUCLEOTIDE SEQUENCE [LARGE SCALE GENOMIC DNA]</scope>
    <source>
        <strain evidence="2 3">JEL423</strain>
    </source>
</reference>
<dbReference type="VEuPathDB" id="FungiDB:BDEG_24882"/>
<feature type="region of interest" description="Disordered" evidence="1">
    <location>
        <begin position="456"/>
        <end position="485"/>
    </location>
</feature>